<evidence type="ECO:0000313" key="2">
    <source>
        <dbReference type="EMBL" id="EGF90379.1"/>
    </source>
</evidence>
<feature type="region of interest" description="Disordered" evidence="1">
    <location>
        <begin position="1"/>
        <end position="114"/>
    </location>
</feature>
<dbReference type="HOGENOM" id="CLU_1021755_0_0_5"/>
<evidence type="ECO:0008006" key="4">
    <source>
        <dbReference type="Google" id="ProtNLM"/>
    </source>
</evidence>
<evidence type="ECO:0000256" key="1">
    <source>
        <dbReference type="SAM" id="MobiDB-lite"/>
    </source>
</evidence>
<dbReference type="Proteomes" id="UP000006512">
    <property type="component" value="Unassembled WGS sequence"/>
</dbReference>
<dbReference type="EMBL" id="GL883079">
    <property type="protein sequence ID" value="EGF90379.1"/>
    <property type="molecule type" value="Genomic_DNA"/>
</dbReference>
<feature type="compositionally biased region" description="Low complexity" evidence="1">
    <location>
        <begin position="95"/>
        <end position="113"/>
    </location>
</feature>
<evidence type="ECO:0000313" key="3">
    <source>
        <dbReference type="Proteomes" id="UP000006512"/>
    </source>
</evidence>
<proteinExistence type="predicted"/>
<dbReference type="eggNOG" id="COG4765">
    <property type="taxonomic scope" value="Bacteria"/>
</dbReference>
<keyword evidence="3" id="KW-1185">Reference proteome</keyword>
<dbReference type="AlphaFoldDB" id="F4QQ92"/>
<dbReference type="STRING" id="715226.ABI_34000"/>
<organism evidence="2 3">
    <name type="scientific">Asticcacaulis biprosthecium C19</name>
    <dbReference type="NCBI Taxonomy" id="715226"/>
    <lineage>
        <taxon>Bacteria</taxon>
        <taxon>Pseudomonadati</taxon>
        <taxon>Pseudomonadota</taxon>
        <taxon>Alphaproteobacteria</taxon>
        <taxon>Caulobacterales</taxon>
        <taxon>Caulobacteraceae</taxon>
        <taxon>Asticcacaulis</taxon>
    </lineage>
</organism>
<dbReference type="InterPro" id="IPR019225">
    <property type="entry name" value="DUF2155"/>
</dbReference>
<protein>
    <recommendedName>
        <fullName evidence="4">DUF2155 domain-containing protein</fullName>
    </recommendedName>
</protein>
<accession>F4QQ92</accession>
<gene>
    <name evidence="2" type="ORF">ABI_34000</name>
</gene>
<dbReference type="Pfam" id="PF09923">
    <property type="entry name" value="DUF2155"/>
    <property type="match status" value="1"/>
</dbReference>
<sequence>MSASAQTAPPTRGDGGRQVPRYVDDADYDPQPYYVDGVEFKPYTPEKKKAKPAATPAAPAPQPTTPAASPVQELKPYVAPSAVQAQADPEDKPKAVASASSSSSSSSTASVSSYVPKKRPRYGTAIIEALDKVNAESVRFEAPIGQPVRFKGLIYLVKACEMTADDEAQNDVMAYMTVRTNPVAATNTSIGSKSKQIFQGWSFSSSPSLNPMQHPIYDAWVIGCRKPLGGTTS</sequence>
<name>F4QQ92_9CAUL</name>
<reference evidence="3" key="1">
    <citation type="submission" date="2011-03" db="EMBL/GenBank/DDBJ databases">
        <title>Draft genome sequence of Brevundimonas diminuta.</title>
        <authorList>
            <person name="Brown P.J.B."/>
            <person name="Buechlein A."/>
            <person name="Hemmerich C."/>
            <person name="Brun Y.V."/>
        </authorList>
    </citation>
    <scope>NUCLEOTIDE SEQUENCE [LARGE SCALE GENOMIC DNA]</scope>
    <source>
        <strain evidence="3">C19</strain>
    </source>
</reference>